<accession>A0A6A5KP46</accession>
<dbReference type="OrthoDB" id="3790289at2759"/>
<dbReference type="EMBL" id="ML975258">
    <property type="protein sequence ID" value="KAF1837747.1"/>
    <property type="molecule type" value="Genomic_DNA"/>
</dbReference>
<proteinExistence type="predicted"/>
<organism evidence="2 3">
    <name type="scientific">Decorospora gaudefroyi</name>
    <dbReference type="NCBI Taxonomy" id="184978"/>
    <lineage>
        <taxon>Eukaryota</taxon>
        <taxon>Fungi</taxon>
        <taxon>Dikarya</taxon>
        <taxon>Ascomycota</taxon>
        <taxon>Pezizomycotina</taxon>
        <taxon>Dothideomycetes</taxon>
        <taxon>Pleosporomycetidae</taxon>
        <taxon>Pleosporales</taxon>
        <taxon>Pleosporineae</taxon>
        <taxon>Pleosporaceae</taxon>
        <taxon>Decorospora</taxon>
    </lineage>
</organism>
<evidence type="ECO:0000256" key="1">
    <source>
        <dbReference type="SAM" id="MobiDB-lite"/>
    </source>
</evidence>
<sequence>MHCEFDCVVANQRIKRAENDAIALPPILSNPSPPTLPATGSTTGSSLPYAPGHCSFHLQLFSQCLHTPTAGWHTQTLGMIHSIQDNNRETVATYPEGAGRIDDRAVALTGIGELRIGYDTKVEEVFFAFDKVGGWWSTGTKDAEGIMGLCEWGAWTRPQGKCDESVSEHPRLSGMTCLFRC</sequence>
<keyword evidence="3" id="KW-1185">Reference proteome</keyword>
<name>A0A6A5KP46_9PLEO</name>
<gene>
    <name evidence="2" type="ORF">BDW02DRAFT_565672</name>
</gene>
<dbReference type="Proteomes" id="UP000800040">
    <property type="component" value="Unassembled WGS sequence"/>
</dbReference>
<protein>
    <submittedName>
        <fullName evidence="2">Uncharacterized protein</fullName>
    </submittedName>
</protein>
<dbReference type="AlphaFoldDB" id="A0A6A5KP46"/>
<evidence type="ECO:0000313" key="2">
    <source>
        <dbReference type="EMBL" id="KAF1837747.1"/>
    </source>
</evidence>
<reference evidence="2" key="1">
    <citation type="submission" date="2020-01" db="EMBL/GenBank/DDBJ databases">
        <authorList>
            <consortium name="DOE Joint Genome Institute"/>
            <person name="Haridas S."/>
            <person name="Albert R."/>
            <person name="Binder M."/>
            <person name="Bloem J."/>
            <person name="Labutti K."/>
            <person name="Salamov A."/>
            <person name="Andreopoulos B."/>
            <person name="Baker S.E."/>
            <person name="Barry K."/>
            <person name="Bills G."/>
            <person name="Bluhm B.H."/>
            <person name="Cannon C."/>
            <person name="Castanera R."/>
            <person name="Culley D.E."/>
            <person name="Daum C."/>
            <person name="Ezra D."/>
            <person name="Gonzalez J.B."/>
            <person name="Henrissat B."/>
            <person name="Kuo A."/>
            <person name="Liang C."/>
            <person name="Lipzen A."/>
            <person name="Lutzoni F."/>
            <person name="Magnuson J."/>
            <person name="Mondo S."/>
            <person name="Nolan M."/>
            <person name="Ohm R."/>
            <person name="Pangilinan J."/>
            <person name="Park H.-J."/>
            <person name="Ramirez L."/>
            <person name="Alfaro M."/>
            <person name="Sun H."/>
            <person name="Tritt A."/>
            <person name="Yoshinaga Y."/>
            <person name="Zwiers L.-H."/>
            <person name="Turgeon B.G."/>
            <person name="Goodwin S.B."/>
            <person name="Spatafora J.W."/>
            <person name="Crous P.W."/>
            <person name="Grigoriev I.V."/>
        </authorList>
    </citation>
    <scope>NUCLEOTIDE SEQUENCE</scope>
    <source>
        <strain evidence="2">P77</strain>
    </source>
</reference>
<feature type="region of interest" description="Disordered" evidence="1">
    <location>
        <begin position="25"/>
        <end position="44"/>
    </location>
</feature>
<evidence type="ECO:0000313" key="3">
    <source>
        <dbReference type="Proteomes" id="UP000800040"/>
    </source>
</evidence>